<protein>
    <submittedName>
        <fullName evidence="1">Uncharacterized protein</fullName>
    </submittedName>
</protein>
<name>N9DYH2_9GAMM</name>
<dbReference type="GeneID" id="29858276"/>
<evidence type="ECO:0000313" key="1">
    <source>
        <dbReference type="EMBL" id="ENW02967.1"/>
    </source>
</evidence>
<dbReference type="eggNOG" id="ENOG50303GH">
    <property type="taxonomic scope" value="Bacteria"/>
</dbReference>
<gene>
    <name evidence="1" type="ORF">F933_03373</name>
</gene>
<organism evidence="1 2">
    <name type="scientific">Acinetobacter beijerinckii CIP 110307</name>
    <dbReference type="NCBI Taxonomy" id="1217648"/>
    <lineage>
        <taxon>Bacteria</taxon>
        <taxon>Pseudomonadati</taxon>
        <taxon>Pseudomonadota</taxon>
        <taxon>Gammaproteobacteria</taxon>
        <taxon>Moraxellales</taxon>
        <taxon>Moraxellaceae</taxon>
        <taxon>Acinetobacter</taxon>
    </lineage>
</organism>
<dbReference type="Proteomes" id="UP000017670">
    <property type="component" value="Unassembled WGS sequence"/>
</dbReference>
<sequence>MLLAFDELERREFDRRFYLLTNIQYAISIYQGVLLEKYVENPKEKIVDDFRSLSELQANLSQQDTQTLRNIYHDISIKMGGILDAR</sequence>
<dbReference type="STRING" id="262668.GCA_000931715_00085"/>
<accession>N9DYH2</accession>
<reference evidence="1 2" key="1">
    <citation type="submission" date="2013-02" db="EMBL/GenBank/DDBJ databases">
        <title>The Genome Sequence of Acinetobacter beijerinckii CIP 110307.</title>
        <authorList>
            <consortium name="The Broad Institute Genome Sequencing Platform"/>
            <consortium name="The Broad Institute Genome Sequencing Center for Infectious Disease"/>
            <person name="Cerqueira G."/>
            <person name="Feldgarden M."/>
            <person name="Courvalin P."/>
            <person name="Perichon B."/>
            <person name="Grillot-Courvalin C."/>
            <person name="Clermont D."/>
            <person name="Rocha E."/>
            <person name="Yoon E.-J."/>
            <person name="Nemec A."/>
            <person name="Walker B."/>
            <person name="Young S.K."/>
            <person name="Zeng Q."/>
            <person name="Gargeya S."/>
            <person name="Fitzgerald M."/>
            <person name="Haas B."/>
            <person name="Abouelleil A."/>
            <person name="Alvarado L."/>
            <person name="Arachchi H.M."/>
            <person name="Berlin A.M."/>
            <person name="Chapman S.B."/>
            <person name="Dewar J."/>
            <person name="Goldberg J."/>
            <person name="Griggs A."/>
            <person name="Gujja S."/>
            <person name="Hansen M."/>
            <person name="Howarth C."/>
            <person name="Imamovic A."/>
            <person name="Larimer J."/>
            <person name="McCowan C."/>
            <person name="Murphy C."/>
            <person name="Neiman D."/>
            <person name="Pearson M."/>
            <person name="Priest M."/>
            <person name="Roberts A."/>
            <person name="Saif S."/>
            <person name="Shea T."/>
            <person name="Sisk P."/>
            <person name="Sykes S."/>
            <person name="Wortman J."/>
            <person name="Nusbaum C."/>
            <person name="Birren B."/>
        </authorList>
    </citation>
    <scope>NUCLEOTIDE SEQUENCE [LARGE SCALE GENOMIC DNA]</scope>
    <source>
        <strain evidence="1 2">CIP 110307</strain>
    </source>
</reference>
<dbReference type="AlphaFoldDB" id="N9DYH2"/>
<evidence type="ECO:0000313" key="2">
    <source>
        <dbReference type="Proteomes" id="UP000017670"/>
    </source>
</evidence>
<dbReference type="RefSeq" id="WP_005063356.1">
    <property type="nucleotide sequence ID" value="NZ_KB849767.1"/>
</dbReference>
<dbReference type="EMBL" id="APQL01000013">
    <property type="protein sequence ID" value="ENW02967.1"/>
    <property type="molecule type" value="Genomic_DNA"/>
</dbReference>
<comment type="caution">
    <text evidence="1">The sequence shown here is derived from an EMBL/GenBank/DDBJ whole genome shotgun (WGS) entry which is preliminary data.</text>
</comment>
<dbReference type="PATRIC" id="fig|1217648.3.peg.3283"/>
<proteinExistence type="predicted"/>
<keyword evidence="2" id="KW-1185">Reference proteome</keyword>
<dbReference type="HOGENOM" id="CLU_2490690_0_0_6"/>